<protein>
    <submittedName>
        <fullName evidence="1">Uncharacterized protein</fullName>
    </submittedName>
</protein>
<reference evidence="1" key="1">
    <citation type="submission" date="2014-11" db="EMBL/GenBank/DDBJ databases">
        <authorList>
            <person name="Amaro Gonzalez C."/>
        </authorList>
    </citation>
    <scope>NUCLEOTIDE SEQUENCE</scope>
</reference>
<dbReference type="AlphaFoldDB" id="A0A0E9U754"/>
<accession>A0A0E9U754</accession>
<organism evidence="1">
    <name type="scientific">Anguilla anguilla</name>
    <name type="common">European freshwater eel</name>
    <name type="synonym">Muraena anguilla</name>
    <dbReference type="NCBI Taxonomy" id="7936"/>
    <lineage>
        <taxon>Eukaryota</taxon>
        <taxon>Metazoa</taxon>
        <taxon>Chordata</taxon>
        <taxon>Craniata</taxon>
        <taxon>Vertebrata</taxon>
        <taxon>Euteleostomi</taxon>
        <taxon>Actinopterygii</taxon>
        <taxon>Neopterygii</taxon>
        <taxon>Teleostei</taxon>
        <taxon>Anguilliformes</taxon>
        <taxon>Anguillidae</taxon>
        <taxon>Anguilla</taxon>
    </lineage>
</organism>
<proteinExistence type="predicted"/>
<reference evidence="1" key="2">
    <citation type="journal article" date="2015" name="Fish Shellfish Immunol.">
        <title>Early steps in the European eel (Anguilla anguilla)-Vibrio vulnificus interaction in the gills: Role of the RtxA13 toxin.</title>
        <authorList>
            <person name="Callol A."/>
            <person name="Pajuelo D."/>
            <person name="Ebbesson L."/>
            <person name="Teles M."/>
            <person name="MacKenzie S."/>
            <person name="Amaro C."/>
        </authorList>
    </citation>
    <scope>NUCLEOTIDE SEQUENCE</scope>
</reference>
<evidence type="ECO:0000313" key="1">
    <source>
        <dbReference type="EMBL" id="JAH60763.1"/>
    </source>
</evidence>
<sequence>MRFFLFKYITVRPENQSFKHI</sequence>
<dbReference type="EMBL" id="GBXM01047814">
    <property type="protein sequence ID" value="JAH60763.1"/>
    <property type="molecule type" value="Transcribed_RNA"/>
</dbReference>
<name>A0A0E9U754_ANGAN</name>